<organism evidence="1 2">
    <name type="scientific">Trichonephila clavipes</name>
    <name type="common">Golden silk orbweaver</name>
    <name type="synonym">Nephila clavipes</name>
    <dbReference type="NCBI Taxonomy" id="2585209"/>
    <lineage>
        <taxon>Eukaryota</taxon>
        <taxon>Metazoa</taxon>
        <taxon>Ecdysozoa</taxon>
        <taxon>Arthropoda</taxon>
        <taxon>Chelicerata</taxon>
        <taxon>Arachnida</taxon>
        <taxon>Araneae</taxon>
        <taxon>Araneomorphae</taxon>
        <taxon>Entelegynae</taxon>
        <taxon>Araneoidea</taxon>
        <taxon>Nephilidae</taxon>
        <taxon>Trichonephila</taxon>
    </lineage>
</organism>
<reference evidence="1" key="1">
    <citation type="submission" date="2020-08" db="EMBL/GenBank/DDBJ databases">
        <title>Multicomponent nature underlies the extraordinary mechanical properties of spider dragline silk.</title>
        <authorList>
            <person name="Kono N."/>
            <person name="Nakamura H."/>
            <person name="Mori M."/>
            <person name="Yoshida Y."/>
            <person name="Ohtoshi R."/>
            <person name="Malay A.D."/>
            <person name="Moran D.A.P."/>
            <person name="Tomita M."/>
            <person name="Numata K."/>
            <person name="Arakawa K."/>
        </authorList>
    </citation>
    <scope>NUCLEOTIDE SEQUENCE</scope>
</reference>
<name>A0A8X6SHB3_TRICX</name>
<proteinExistence type="predicted"/>
<dbReference type="EMBL" id="BMAU01021310">
    <property type="protein sequence ID" value="GFY12181.1"/>
    <property type="molecule type" value="Genomic_DNA"/>
</dbReference>
<accession>A0A8X6SHB3</accession>
<gene>
    <name evidence="1" type="ORF">TNCV_3097351</name>
</gene>
<dbReference type="Proteomes" id="UP000887159">
    <property type="component" value="Unassembled WGS sequence"/>
</dbReference>
<evidence type="ECO:0000313" key="2">
    <source>
        <dbReference type="Proteomes" id="UP000887159"/>
    </source>
</evidence>
<comment type="caution">
    <text evidence="1">The sequence shown here is derived from an EMBL/GenBank/DDBJ whole genome shotgun (WGS) entry which is preliminary data.</text>
</comment>
<evidence type="ECO:0000313" key="1">
    <source>
        <dbReference type="EMBL" id="GFY12181.1"/>
    </source>
</evidence>
<protein>
    <submittedName>
        <fullName evidence="1">Uncharacterized protein</fullName>
    </submittedName>
</protein>
<keyword evidence="2" id="KW-1185">Reference proteome</keyword>
<sequence>MPKRCQRMVEQFLTEENVSASEIYIIECKMCAMECMSRRLVFRWCRDFRRRRSSTDDRSRPGQVNVLSEGRCASQMPASYIGTSQMSFETGLPAFVVRKRATTVQIAPLRSNIRPVNVNISPIHVPAIPGSRKSKKIQNKIFYPEAQRVVSTHTPVSGKGAVDDAIFNVSDSLINATDAAFPKTKLPAESVQTMVEFGLPLSRKGTKKS</sequence>
<dbReference type="AlphaFoldDB" id="A0A8X6SHB3"/>